<evidence type="ECO:0000259" key="4">
    <source>
        <dbReference type="PROSITE" id="PS01031"/>
    </source>
</evidence>
<keyword evidence="1" id="KW-0346">Stress response</keyword>
<gene>
    <name evidence="5" type="ORF">CYD53_108147</name>
</gene>
<dbReference type="RefSeq" id="WP_103718998.1">
    <property type="nucleotide sequence ID" value="NZ_PQFZ01000008.1"/>
</dbReference>
<dbReference type="CDD" id="cd06470">
    <property type="entry name" value="ACD_IbpA-B_like"/>
    <property type="match status" value="1"/>
</dbReference>
<comment type="similarity">
    <text evidence="2 3">Belongs to the small heat shock protein (HSP20) family.</text>
</comment>
<dbReference type="PROSITE" id="PS01031">
    <property type="entry name" value="SHSP"/>
    <property type="match status" value="1"/>
</dbReference>
<dbReference type="Pfam" id="PF00011">
    <property type="entry name" value="HSP20"/>
    <property type="match status" value="1"/>
</dbReference>
<dbReference type="InterPro" id="IPR002068">
    <property type="entry name" value="A-crystallin/Hsp20_dom"/>
</dbReference>
<dbReference type="Gene3D" id="2.60.40.790">
    <property type="match status" value="1"/>
</dbReference>
<evidence type="ECO:0000313" key="5">
    <source>
        <dbReference type="EMBL" id="POR50897.1"/>
    </source>
</evidence>
<dbReference type="AlphaFoldDB" id="A0A2S4M8P8"/>
<accession>A0A2S4M8P8</accession>
<reference evidence="5 6" key="1">
    <citation type="submission" date="2018-01" db="EMBL/GenBank/DDBJ databases">
        <title>Genomic Encyclopedia of Type Strains, Phase III (KMG-III): the genomes of soil and plant-associated and newly described type strains.</title>
        <authorList>
            <person name="Whitman W."/>
        </authorList>
    </citation>
    <scope>NUCLEOTIDE SEQUENCE [LARGE SCALE GENOMIC DNA]</scope>
    <source>
        <strain evidence="5 6">1131</strain>
    </source>
</reference>
<evidence type="ECO:0000313" key="6">
    <source>
        <dbReference type="Proteomes" id="UP000236919"/>
    </source>
</evidence>
<proteinExistence type="inferred from homology"/>
<dbReference type="InterPro" id="IPR037913">
    <property type="entry name" value="ACD_IbpA/B"/>
</dbReference>
<dbReference type="PANTHER" id="PTHR47062">
    <property type="match status" value="1"/>
</dbReference>
<sequence length="153" mass="16798">MRHFDLSPLYRSTVGFDRLFSLLDQATAAEATPSYPPYNIERTAENAYRITIAVAGFGESDLAIESKENALTVRGEKQGTESAEKREVLHQGIAARAFERRFQLADYVQVTGASLENGLLHIDLVREIPEAKKPRQIAIGGAKPAKVLEAKAA</sequence>
<name>A0A2S4M8P8_9HYPH</name>
<dbReference type="Proteomes" id="UP000236919">
    <property type="component" value="Unassembled WGS sequence"/>
</dbReference>
<feature type="domain" description="SHSP" evidence="4">
    <location>
        <begin position="29"/>
        <end position="142"/>
    </location>
</feature>
<comment type="caution">
    <text evidence="5">The sequence shown here is derived from an EMBL/GenBank/DDBJ whole genome shotgun (WGS) entry which is preliminary data.</text>
</comment>
<dbReference type="EMBL" id="PQFZ01000008">
    <property type="protein sequence ID" value="POR50897.1"/>
    <property type="molecule type" value="Genomic_DNA"/>
</dbReference>
<organism evidence="5 6">
    <name type="scientific">Bosea psychrotolerans</name>
    <dbReference type="NCBI Taxonomy" id="1871628"/>
    <lineage>
        <taxon>Bacteria</taxon>
        <taxon>Pseudomonadati</taxon>
        <taxon>Pseudomonadota</taxon>
        <taxon>Alphaproteobacteria</taxon>
        <taxon>Hyphomicrobiales</taxon>
        <taxon>Boseaceae</taxon>
        <taxon>Bosea</taxon>
    </lineage>
</organism>
<dbReference type="OrthoDB" id="9810618at2"/>
<dbReference type="InterPro" id="IPR008978">
    <property type="entry name" value="HSP20-like_chaperone"/>
</dbReference>
<dbReference type="SUPFAM" id="SSF49764">
    <property type="entry name" value="HSP20-like chaperones"/>
    <property type="match status" value="1"/>
</dbReference>
<evidence type="ECO:0000256" key="1">
    <source>
        <dbReference type="ARBA" id="ARBA00023016"/>
    </source>
</evidence>
<evidence type="ECO:0000256" key="3">
    <source>
        <dbReference type="RuleBase" id="RU003616"/>
    </source>
</evidence>
<keyword evidence="6" id="KW-1185">Reference proteome</keyword>
<evidence type="ECO:0000256" key="2">
    <source>
        <dbReference type="PROSITE-ProRule" id="PRU00285"/>
    </source>
</evidence>
<protein>
    <submittedName>
        <fullName evidence="5">Molecular chaperone IbpA</fullName>
    </submittedName>
</protein>
<dbReference type="PANTHER" id="PTHR47062:SF1">
    <property type="entry name" value="SMALL HEAT SHOCK PROTEIN IBPA"/>
    <property type="match status" value="1"/>
</dbReference>